<sequence>MYFTAILQTFILLSFSNALQTDSVVTFIKVNTFDKTASACTAISLSNSVFVTTAHCATVSLSKTALDTSMVAIGSTNPESDIASLGSNVNDLSKLTGAFKPDKIVVHENYDPLTLSDNIALLIVSKPALATSKIYGSVPKNNSMLDAAGVGQLTSGPYVSLVTGNVGVLSESSCTAIYTAFNGSSDRLICAENPKGLCNLDGVLFAVDSANSNNQALIGLGSFIGSPGNPQSASCSDPKSAIFYTIVSFYKDWITQNSNFAASGAIVTSQYTFNNFNTQTSPNNTQPTTSTQSSSKSSASISTFSLFSVLLAVLVIFIN</sequence>
<dbReference type="AlphaFoldDB" id="A0A2T9YWE9"/>
<dbReference type="InterPro" id="IPR051333">
    <property type="entry name" value="CLIP_Serine_Protease"/>
</dbReference>
<dbReference type="Proteomes" id="UP000245699">
    <property type="component" value="Unassembled WGS sequence"/>
</dbReference>
<keyword evidence="2" id="KW-0732">Signal</keyword>
<evidence type="ECO:0000313" key="4">
    <source>
        <dbReference type="EMBL" id="PVU96672.1"/>
    </source>
</evidence>
<keyword evidence="1" id="KW-0472">Membrane</keyword>
<feature type="chain" id="PRO_5015487917" description="Peptidase S1 domain-containing protein" evidence="2">
    <location>
        <begin position="19"/>
        <end position="319"/>
    </location>
</feature>
<protein>
    <recommendedName>
        <fullName evidence="3">Peptidase S1 domain-containing protein</fullName>
    </recommendedName>
</protein>
<dbReference type="EMBL" id="MBFT01000136">
    <property type="protein sequence ID" value="PVU96672.1"/>
    <property type="molecule type" value="Genomic_DNA"/>
</dbReference>
<organism evidence="4 5">
    <name type="scientific">Furculomyces boomerangus</name>
    <dbReference type="NCBI Taxonomy" id="61424"/>
    <lineage>
        <taxon>Eukaryota</taxon>
        <taxon>Fungi</taxon>
        <taxon>Fungi incertae sedis</taxon>
        <taxon>Zoopagomycota</taxon>
        <taxon>Kickxellomycotina</taxon>
        <taxon>Harpellomycetes</taxon>
        <taxon>Harpellales</taxon>
        <taxon>Harpellaceae</taxon>
        <taxon>Furculomyces</taxon>
    </lineage>
</organism>
<feature type="transmembrane region" description="Helical" evidence="1">
    <location>
        <begin position="299"/>
        <end position="318"/>
    </location>
</feature>
<keyword evidence="1" id="KW-0812">Transmembrane</keyword>
<evidence type="ECO:0000256" key="2">
    <source>
        <dbReference type="SAM" id="SignalP"/>
    </source>
</evidence>
<comment type="caution">
    <text evidence="4">The sequence shown here is derived from an EMBL/GenBank/DDBJ whole genome shotgun (WGS) entry which is preliminary data.</text>
</comment>
<evidence type="ECO:0000313" key="5">
    <source>
        <dbReference type="Proteomes" id="UP000245699"/>
    </source>
</evidence>
<dbReference type="OrthoDB" id="6380398at2759"/>
<dbReference type="PANTHER" id="PTHR24260">
    <property type="match status" value="1"/>
</dbReference>
<dbReference type="InterPro" id="IPR043504">
    <property type="entry name" value="Peptidase_S1_PA_chymotrypsin"/>
</dbReference>
<accession>A0A2T9YWE9</accession>
<feature type="signal peptide" evidence="2">
    <location>
        <begin position="1"/>
        <end position="18"/>
    </location>
</feature>
<dbReference type="GO" id="GO:0004252">
    <property type="term" value="F:serine-type endopeptidase activity"/>
    <property type="evidence" value="ECO:0007669"/>
    <property type="project" value="InterPro"/>
</dbReference>
<dbReference type="Gene3D" id="2.40.10.10">
    <property type="entry name" value="Trypsin-like serine proteases"/>
    <property type="match status" value="1"/>
</dbReference>
<dbReference type="STRING" id="61424.A0A2T9YWE9"/>
<dbReference type="PANTHER" id="PTHR24260:SF136">
    <property type="entry name" value="GH08193P-RELATED"/>
    <property type="match status" value="1"/>
</dbReference>
<dbReference type="Pfam" id="PF00089">
    <property type="entry name" value="Trypsin"/>
    <property type="match status" value="1"/>
</dbReference>
<dbReference type="GO" id="GO:0006508">
    <property type="term" value="P:proteolysis"/>
    <property type="evidence" value="ECO:0007669"/>
    <property type="project" value="InterPro"/>
</dbReference>
<keyword evidence="5" id="KW-1185">Reference proteome</keyword>
<keyword evidence="1" id="KW-1133">Transmembrane helix</keyword>
<proteinExistence type="predicted"/>
<evidence type="ECO:0000256" key="1">
    <source>
        <dbReference type="SAM" id="Phobius"/>
    </source>
</evidence>
<evidence type="ECO:0000259" key="3">
    <source>
        <dbReference type="PROSITE" id="PS50240"/>
    </source>
</evidence>
<gene>
    <name evidence="4" type="ORF">BB559_002292</name>
</gene>
<name>A0A2T9YWE9_9FUNG</name>
<feature type="domain" description="Peptidase S1" evidence="3">
    <location>
        <begin position="40"/>
        <end position="259"/>
    </location>
</feature>
<reference evidence="4 5" key="1">
    <citation type="journal article" date="2018" name="MBio">
        <title>Comparative Genomics Reveals the Core Gene Toolbox for the Fungus-Insect Symbiosis.</title>
        <authorList>
            <person name="Wang Y."/>
            <person name="Stata M."/>
            <person name="Wang W."/>
            <person name="Stajich J.E."/>
            <person name="White M.M."/>
            <person name="Moncalvo J.M."/>
        </authorList>
    </citation>
    <scope>NUCLEOTIDE SEQUENCE [LARGE SCALE GENOMIC DNA]</scope>
    <source>
        <strain evidence="4 5">AUS-77-4</strain>
    </source>
</reference>
<dbReference type="SUPFAM" id="SSF50494">
    <property type="entry name" value="Trypsin-like serine proteases"/>
    <property type="match status" value="1"/>
</dbReference>
<dbReference type="InterPro" id="IPR009003">
    <property type="entry name" value="Peptidase_S1_PA"/>
</dbReference>
<dbReference type="PROSITE" id="PS50240">
    <property type="entry name" value="TRYPSIN_DOM"/>
    <property type="match status" value="1"/>
</dbReference>
<dbReference type="SMART" id="SM00020">
    <property type="entry name" value="Tryp_SPc"/>
    <property type="match status" value="1"/>
</dbReference>
<dbReference type="InterPro" id="IPR001254">
    <property type="entry name" value="Trypsin_dom"/>
</dbReference>